<dbReference type="SUPFAM" id="SSF57701">
    <property type="entry name" value="Zn2/Cys6 DNA-binding domain"/>
    <property type="match status" value="1"/>
</dbReference>
<evidence type="ECO:0000313" key="2">
    <source>
        <dbReference type="EMBL" id="KLO07168.1"/>
    </source>
</evidence>
<accession>A0A0H2RCE4</accession>
<sequence length="242" mass="27028">MVDPMRETFRARQPTSSSAKNKYPCDLCMRYRRRCDGMAPSKPCSLCAKRNHDCTYSKYCKDIGSELKIRYYDPSLHGENLSTYTPNFLSQRYPCVDQGAIPHINKPENPGFPSCFEVRLSASDAQNAYDGNTIPSTDIYGAPDAFDFIQMDEKSFGVLPDACENSLNFYSSHQIDEGLCLTDNSEHSDDIYPLLPPPSEPPSCRPEPKSVYVCSSWKCCTRLMALIGLLAALGKGKQSTVL</sequence>
<evidence type="ECO:0000313" key="3">
    <source>
        <dbReference type="Proteomes" id="UP000053477"/>
    </source>
</evidence>
<protein>
    <recommendedName>
        <fullName evidence="1">Zn(2)-C6 fungal-type domain-containing protein</fullName>
    </recommendedName>
</protein>
<keyword evidence="3" id="KW-1185">Reference proteome</keyword>
<dbReference type="InterPro" id="IPR036864">
    <property type="entry name" value="Zn2-C6_fun-type_DNA-bd_sf"/>
</dbReference>
<dbReference type="GO" id="GO:0008270">
    <property type="term" value="F:zinc ion binding"/>
    <property type="evidence" value="ECO:0007669"/>
    <property type="project" value="InterPro"/>
</dbReference>
<gene>
    <name evidence="2" type="ORF">SCHPADRAFT_661816</name>
</gene>
<reference evidence="2 3" key="1">
    <citation type="submission" date="2015-04" db="EMBL/GenBank/DDBJ databases">
        <title>Complete genome sequence of Schizopora paradoxa KUC8140, a cosmopolitan wood degrader in East Asia.</title>
        <authorList>
            <consortium name="DOE Joint Genome Institute"/>
            <person name="Min B."/>
            <person name="Park H."/>
            <person name="Jang Y."/>
            <person name="Kim J.-J."/>
            <person name="Kim K.H."/>
            <person name="Pangilinan J."/>
            <person name="Lipzen A."/>
            <person name="Riley R."/>
            <person name="Grigoriev I.V."/>
            <person name="Spatafora J.W."/>
            <person name="Choi I.-G."/>
        </authorList>
    </citation>
    <scope>NUCLEOTIDE SEQUENCE [LARGE SCALE GENOMIC DNA]</scope>
    <source>
        <strain evidence="2 3">KUC8140</strain>
    </source>
</reference>
<dbReference type="CDD" id="cd00067">
    <property type="entry name" value="GAL4"/>
    <property type="match status" value="1"/>
</dbReference>
<dbReference type="PROSITE" id="PS50048">
    <property type="entry name" value="ZN2_CY6_FUNGAL_2"/>
    <property type="match status" value="1"/>
</dbReference>
<dbReference type="GO" id="GO:0000981">
    <property type="term" value="F:DNA-binding transcription factor activity, RNA polymerase II-specific"/>
    <property type="evidence" value="ECO:0007669"/>
    <property type="project" value="InterPro"/>
</dbReference>
<dbReference type="OrthoDB" id="3034343at2759"/>
<evidence type="ECO:0000259" key="1">
    <source>
        <dbReference type="PROSITE" id="PS50048"/>
    </source>
</evidence>
<dbReference type="AlphaFoldDB" id="A0A0H2RCE4"/>
<dbReference type="InParanoid" id="A0A0H2RCE4"/>
<dbReference type="Proteomes" id="UP000053477">
    <property type="component" value="Unassembled WGS sequence"/>
</dbReference>
<dbReference type="InterPro" id="IPR001138">
    <property type="entry name" value="Zn2Cys6_DnaBD"/>
</dbReference>
<name>A0A0H2RCE4_9AGAM</name>
<feature type="domain" description="Zn(2)-C6 fungal-type" evidence="1">
    <location>
        <begin position="24"/>
        <end position="56"/>
    </location>
</feature>
<proteinExistence type="predicted"/>
<organism evidence="2 3">
    <name type="scientific">Schizopora paradoxa</name>
    <dbReference type="NCBI Taxonomy" id="27342"/>
    <lineage>
        <taxon>Eukaryota</taxon>
        <taxon>Fungi</taxon>
        <taxon>Dikarya</taxon>
        <taxon>Basidiomycota</taxon>
        <taxon>Agaricomycotina</taxon>
        <taxon>Agaricomycetes</taxon>
        <taxon>Hymenochaetales</taxon>
        <taxon>Schizoporaceae</taxon>
        <taxon>Schizopora</taxon>
    </lineage>
</organism>
<dbReference type="EMBL" id="KQ086156">
    <property type="protein sequence ID" value="KLO07168.1"/>
    <property type="molecule type" value="Genomic_DNA"/>
</dbReference>
<dbReference type="Pfam" id="PF00172">
    <property type="entry name" value="Zn_clus"/>
    <property type="match status" value="1"/>
</dbReference>